<evidence type="ECO:0000256" key="3">
    <source>
        <dbReference type="ARBA" id="ARBA00012824"/>
    </source>
</evidence>
<dbReference type="InterPro" id="IPR004561">
    <property type="entry name" value="IsoChor_synthase"/>
</dbReference>
<feature type="region of interest" description="Disordered" evidence="6">
    <location>
        <begin position="1"/>
        <end position="20"/>
    </location>
</feature>
<dbReference type="NCBIfam" id="TIGR00543">
    <property type="entry name" value="isochor_syn"/>
    <property type="match status" value="1"/>
</dbReference>
<proteinExistence type="inferred from homology"/>
<dbReference type="STRING" id="927083.DB32_008590"/>
<organism evidence="8 9">
    <name type="scientific">Sandaracinus amylolyticus</name>
    <dbReference type="NCBI Taxonomy" id="927083"/>
    <lineage>
        <taxon>Bacteria</taxon>
        <taxon>Pseudomonadati</taxon>
        <taxon>Myxococcota</taxon>
        <taxon>Polyangia</taxon>
        <taxon>Polyangiales</taxon>
        <taxon>Sandaracinaceae</taxon>
        <taxon>Sandaracinus</taxon>
    </lineage>
</organism>
<dbReference type="EMBL" id="CP011125">
    <property type="protein sequence ID" value="AKF11441.1"/>
    <property type="molecule type" value="Genomic_DNA"/>
</dbReference>
<evidence type="ECO:0000313" key="8">
    <source>
        <dbReference type="EMBL" id="AKF11441.1"/>
    </source>
</evidence>
<dbReference type="RefSeq" id="WP_053238306.1">
    <property type="nucleotide sequence ID" value="NZ_CP011125.1"/>
</dbReference>
<comment type="similarity">
    <text evidence="2">Belongs to the isochorismate synthase family.</text>
</comment>
<dbReference type="OrthoDB" id="9806579at2"/>
<reference evidence="8 9" key="1">
    <citation type="submission" date="2015-03" db="EMBL/GenBank/DDBJ databases">
        <title>Genome assembly of Sandaracinus amylolyticus DSM 53668.</title>
        <authorList>
            <person name="Sharma G."/>
            <person name="Subramanian S."/>
        </authorList>
    </citation>
    <scope>NUCLEOTIDE SEQUENCE [LARGE SCALE GENOMIC DNA]</scope>
    <source>
        <strain evidence="8 9">DSM 53668</strain>
    </source>
</reference>
<comment type="catalytic activity">
    <reaction evidence="1">
        <text>chorismate = isochorismate</text>
        <dbReference type="Rhea" id="RHEA:18985"/>
        <dbReference type="ChEBI" id="CHEBI:29748"/>
        <dbReference type="ChEBI" id="CHEBI:29780"/>
        <dbReference type="EC" id="5.4.4.2"/>
    </reaction>
</comment>
<dbReference type="InterPro" id="IPR005801">
    <property type="entry name" value="ADC_synthase"/>
</dbReference>
<gene>
    <name evidence="8" type="ORF">DB32_008590</name>
</gene>
<dbReference type="EC" id="5.4.4.2" evidence="3"/>
<dbReference type="KEGG" id="samy:DB32_008590"/>
<evidence type="ECO:0000259" key="7">
    <source>
        <dbReference type="Pfam" id="PF00425"/>
    </source>
</evidence>
<evidence type="ECO:0000313" key="9">
    <source>
        <dbReference type="Proteomes" id="UP000034883"/>
    </source>
</evidence>
<dbReference type="PANTHER" id="PTHR42839:SF2">
    <property type="entry name" value="ISOCHORISMATE SYNTHASE ENTC"/>
    <property type="match status" value="1"/>
</dbReference>
<feature type="domain" description="Chorismate-utilising enzyme C-terminal" evidence="7">
    <location>
        <begin position="215"/>
        <end position="461"/>
    </location>
</feature>
<keyword evidence="9" id="KW-1185">Reference proteome</keyword>
<evidence type="ECO:0000256" key="5">
    <source>
        <dbReference type="ARBA" id="ARBA00041564"/>
    </source>
</evidence>
<dbReference type="GO" id="GO:0008909">
    <property type="term" value="F:isochorismate synthase activity"/>
    <property type="evidence" value="ECO:0007669"/>
    <property type="project" value="UniProtKB-EC"/>
</dbReference>
<dbReference type="AlphaFoldDB" id="A0A0F6YPG2"/>
<evidence type="ECO:0000256" key="2">
    <source>
        <dbReference type="ARBA" id="ARBA00005297"/>
    </source>
</evidence>
<protein>
    <recommendedName>
        <fullName evidence="3">isochorismate synthase</fullName>
        <ecNumber evidence="3">5.4.4.2</ecNumber>
    </recommendedName>
    <alternativeName>
        <fullName evidence="5">Isochorismate mutase</fullName>
    </alternativeName>
</protein>
<dbReference type="Gene3D" id="3.60.120.10">
    <property type="entry name" value="Anthranilate synthase"/>
    <property type="match status" value="1"/>
</dbReference>
<dbReference type="SUPFAM" id="SSF56322">
    <property type="entry name" value="ADC synthase"/>
    <property type="match status" value="1"/>
</dbReference>
<evidence type="ECO:0000256" key="1">
    <source>
        <dbReference type="ARBA" id="ARBA00000799"/>
    </source>
</evidence>
<sequence length="478" mass="51108">MSAPAHALRNDEPSSYAETRAPRVASIDSARAFVRATLLEAPREGVLAITVPAPVTPVEAPLRALRKGTTWVFAPSEGVSVAAIGVAREARASGEARFVEARAACEAMLGQVVHRVDAGALAIPVRAFVGFAFAAGTACAAPWESFGDARVTLPRWTYASDGARASLTLAIDVGRGMDERLALAELEAVYGAIETARRQPSDAATIVRADHLDAARWARSIEAIRSAIERGDARKIVAARRSVITTASDIEPLDVLTRLGETRGPTTRFMARVGSATFLGATPEHLFVQRGTRIATEALAGSIAADAERGGERLVASAKDREEHAYVVRHIVERLAPLCARVAHPDAPQVRRLSTVMHLRTPIEAELARPTHPIDVIAALHPTPAVGGTPVEHAVPWIVQHETERGWYGAPFGWIDARGDAEFVVALRCGVIQGARAWLWAGGGIVEGSDPQAEWDETALKMRPMLRALGCRENGAVR</sequence>
<keyword evidence="4" id="KW-0413">Isomerase</keyword>
<dbReference type="Pfam" id="PF00425">
    <property type="entry name" value="Chorismate_bind"/>
    <property type="match status" value="1"/>
</dbReference>
<evidence type="ECO:0000256" key="6">
    <source>
        <dbReference type="SAM" id="MobiDB-lite"/>
    </source>
</evidence>
<dbReference type="InterPro" id="IPR015890">
    <property type="entry name" value="Chorismate_C"/>
</dbReference>
<dbReference type="Proteomes" id="UP000034883">
    <property type="component" value="Chromosome"/>
</dbReference>
<evidence type="ECO:0000256" key="4">
    <source>
        <dbReference type="ARBA" id="ARBA00023235"/>
    </source>
</evidence>
<name>A0A0F6YPG2_9BACT</name>
<accession>A0A0F6YPG2</accession>
<dbReference type="PANTHER" id="PTHR42839">
    <property type="entry name" value="ISOCHORISMATE SYNTHASE ENTC"/>
    <property type="match status" value="1"/>
</dbReference>